<dbReference type="Gene3D" id="3.40.50.150">
    <property type="entry name" value="Vaccinia Virus protein VP39"/>
    <property type="match status" value="1"/>
</dbReference>
<keyword evidence="4" id="KW-1185">Reference proteome</keyword>
<dbReference type="SUPFAM" id="SSF53335">
    <property type="entry name" value="S-adenosyl-L-methionine-dependent methyltransferases"/>
    <property type="match status" value="1"/>
</dbReference>
<organism evidence="3 4">
    <name type="scientific">Pterulicium gracile</name>
    <dbReference type="NCBI Taxonomy" id="1884261"/>
    <lineage>
        <taxon>Eukaryota</taxon>
        <taxon>Fungi</taxon>
        <taxon>Dikarya</taxon>
        <taxon>Basidiomycota</taxon>
        <taxon>Agaricomycotina</taxon>
        <taxon>Agaricomycetes</taxon>
        <taxon>Agaricomycetidae</taxon>
        <taxon>Agaricales</taxon>
        <taxon>Pleurotineae</taxon>
        <taxon>Pterulaceae</taxon>
        <taxon>Pterulicium</taxon>
    </lineage>
</organism>
<sequence>MNQRPDVVEMNRRVAEQVKKVYGKFDPNTTEVLDFACGTGLMSRHLAPLSKSVLGVDISQGVVDVYNEEVSKAGIDTSKMRAIVKDITGAPDELEGRKFDVIVCSMAYHHLSSISHTTRALVSHLRPSGSLFVIDIHQLGFNSPAAAELQTIHSVNQEHKHGFTEEEFRALFVDEMGLGEFRREVFSHAYMCADRTFMFAEGEGEEAERRAKEEAERKPRAAPGDGHEHGHGHVHGNHAHGHTHDQHAHGHGHDHHAHGHGHDHHHGPSTQQTAAGAKVEFFLAVGTAPA</sequence>
<dbReference type="OrthoDB" id="3647at2759"/>
<dbReference type="GO" id="GO:0008168">
    <property type="term" value="F:methyltransferase activity"/>
    <property type="evidence" value="ECO:0007669"/>
    <property type="project" value="UniProtKB-KW"/>
</dbReference>
<dbReference type="GO" id="GO:0032259">
    <property type="term" value="P:methylation"/>
    <property type="evidence" value="ECO:0007669"/>
    <property type="project" value="UniProtKB-KW"/>
</dbReference>
<protein>
    <submittedName>
        <fullName evidence="3">S-adenosyl-L-methionine-dependent methyltransferase</fullName>
    </submittedName>
</protein>
<dbReference type="InterPro" id="IPR029063">
    <property type="entry name" value="SAM-dependent_MTases_sf"/>
</dbReference>
<feature type="region of interest" description="Disordered" evidence="2">
    <location>
        <begin position="203"/>
        <end position="274"/>
    </location>
</feature>
<evidence type="ECO:0000256" key="1">
    <source>
        <dbReference type="ARBA" id="ARBA00022679"/>
    </source>
</evidence>
<dbReference type="STRING" id="1884261.A0A5C3QCI9"/>
<feature type="compositionally biased region" description="Basic residues" evidence="2">
    <location>
        <begin position="232"/>
        <end position="241"/>
    </location>
</feature>
<feature type="compositionally biased region" description="Basic and acidic residues" evidence="2">
    <location>
        <begin position="207"/>
        <end position="231"/>
    </location>
</feature>
<evidence type="ECO:0000313" key="4">
    <source>
        <dbReference type="Proteomes" id="UP000305067"/>
    </source>
</evidence>
<accession>A0A5C3QCI9</accession>
<dbReference type="PANTHER" id="PTHR43861">
    <property type="entry name" value="TRANS-ACONITATE 2-METHYLTRANSFERASE-RELATED"/>
    <property type="match status" value="1"/>
</dbReference>
<proteinExistence type="predicted"/>
<keyword evidence="3" id="KW-0489">Methyltransferase</keyword>
<feature type="compositionally biased region" description="Basic residues" evidence="2">
    <location>
        <begin position="249"/>
        <end position="267"/>
    </location>
</feature>
<reference evidence="3 4" key="1">
    <citation type="journal article" date="2019" name="Nat. Ecol. Evol.">
        <title>Megaphylogeny resolves global patterns of mushroom evolution.</title>
        <authorList>
            <person name="Varga T."/>
            <person name="Krizsan K."/>
            <person name="Foldi C."/>
            <person name="Dima B."/>
            <person name="Sanchez-Garcia M."/>
            <person name="Sanchez-Ramirez S."/>
            <person name="Szollosi G.J."/>
            <person name="Szarkandi J.G."/>
            <person name="Papp V."/>
            <person name="Albert L."/>
            <person name="Andreopoulos W."/>
            <person name="Angelini C."/>
            <person name="Antonin V."/>
            <person name="Barry K.W."/>
            <person name="Bougher N.L."/>
            <person name="Buchanan P."/>
            <person name="Buyck B."/>
            <person name="Bense V."/>
            <person name="Catcheside P."/>
            <person name="Chovatia M."/>
            <person name="Cooper J."/>
            <person name="Damon W."/>
            <person name="Desjardin D."/>
            <person name="Finy P."/>
            <person name="Geml J."/>
            <person name="Haridas S."/>
            <person name="Hughes K."/>
            <person name="Justo A."/>
            <person name="Karasinski D."/>
            <person name="Kautmanova I."/>
            <person name="Kiss B."/>
            <person name="Kocsube S."/>
            <person name="Kotiranta H."/>
            <person name="LaButti K.M."/>
            <person name="Lechner B.E."/>
            <person name="Liimatainen K."/>
            <person name="Lipzen A."/>
            <person name="Lukacs Z."/>
            <person name="Mihaltcheva S."/>
            <person name="Morgado L.N."/>
            <person name="Niskanen T."/>
            <person name="Noordeloos M.E."/>
            <person name="Ohm R.A."/>
            <person name="Ortiz-Santana B."/>
            <person name="Ovrebo C."/>
            <person name="Racz N."/>
            <person name="Riley R."/>
            <person name="Savchenko A."/>
            <person name="Shiryaev A."/>
            <person name="Soop K."/>
            <person name="Spirin V."/>
            <person name="Szebenyi C."/>
            <person name="Tomsovsky M."/>
            <person name="Tulloss R.E."/>
            <person name="Uehling J."/>
            <person name="Grigoriev I.V."/>
            <person name="Vagvolgyi C."/>
            <person name="Papp T."/>
            <person name="Martin F.M."/>
            <person name="Miettinen O."/>
            <person name="Hibbett D.S."/>
            <person name="Nagy L.G."/>
        </authorList>
    </citation>
    <scope>NUCLEOTIDE SEQUENCE [LARGE SCALE GENOMIC DNA]</scope>
    <source>
        <strain evidence="3 4">CBS 309.79</strain>
    </source>
</reference>
<dbReference type="CDD" id="cd02440">
    <property type="entry name" value="AdoMet_MTases"/>
    <property type="match status" value="1"/>
</dbReference>
<gene>
    <name evidence="3" type="ORF">BDV98DRAFT_510157</name>
</gene>
<dbReference type="Proteomes" id="UP000305067">
    <property type="component" value="Unassembled WGS sequence"/>
</dbReference>
<name>A0A5C3QCI9_9AGAR</name>
<dbReference type="EMBL" id="ML178832">
    <property type="protein sequence ID" value="TFK99775.1"/>
    <property type="molecule type" value="Genomic_DNA"/>
</dbReference>
<evidence type="ECO:0000256" key="2">
    <source>
        <dbReference type="SAM" id="MobiDB-lite"/>
    </source>
</evidence>
<keyword evidence="1 3" id="KW-0808">Transferase</keyword>
<dbReference type="PANTHER" id="PTHR43861:SF3">
    <property type="entry name" value="PUTATIVE (AFU_ORTHOLOGUE AFUA_2G14390)-RELATED"/>
    <property type="match status" value="1"/>
</dbReference>
<evidence type="ECO:0000313" key="3">
    <source>
        <dbReference type="EMBL" id="TFK99775.1"/>
    </source>
</evidence>
<dbReference type="Pfam" id="PF13489">
    <property type="entry name" value="Methyltransf_23"/>
    <property type="match status" value="1"/>
</dbReference>
<dbReference type="AlphaFoldDB" id="A0A5C3QCI9"/>